<keyword evidence="4" id="KW-1185">Reference proteome</keyword>
<dbReference type="RefSeq" id="WP_068999114.1">
    <property type="nucleotide sequence ID" value="NZ_MDTQ01000001.1"/>
</dbReference>
<protein>
    <recommendedName>
        <fullName evidence="2">DUF218 domain-containing protein</fullName>
    </recommendedName>
</protein>
<dbReference type="PANTHER" id="PTHR30336:SF20">
    <property type="entry name" value="DUF218 DOMAIN-CONTAINING PROTEIN"/>
    <property type="match status" value="1"/>
</dbReference>
<dbReference type="AlphaFoldDB" id="A0A1E2VB49"/>
<dbReference type="GO" id="GO:0005886">
    <property type="term" value="C:plasma membrane"/>
    <property type="evidence" value="ECO:0007669"/>
    <property type="project" value="TreeGrafter"/>
</dbReference>
<accession>A0A1E2VB49</accession>
<dbReference type="Pfam" id="PF02698">
    <property type="entry name" value="DUF218"/>
    <property type="match status" value="1"/>
</dbReference>
<feature type="domain" description="DUF218" evidence="2">
    <location>
        <begin position="52"/>
        <end position="173"/>
    </location>
</feature>
<feature type="transmembrane region" description="Helical" evidence="1">
    <location>
        <begin position="12"/>
        <end position="34"/>
    </location>
</feature>
<dbReference type="InterPro" id="IPR003848">
    <property type="entry name" value="DUF218"/>
</dbReference>
<dbReference type="OrthoDB" id="9782395at2"/>
<evidence type="ECO:0000313" key="4">
    <source>
        <dbReference type="Proteomes" id="UP000094291"/>
    </source>
</evidence>
<sequence>MRRVSLIRRWGLPLCGLLALLLVVMIALNEWMLWKTRPFIQSPSRCTSIPLAIVFGTSRYLRNGRDNPHYHGRLDLAAQLYNEGRIQHLLLSGDNRSLYYNEPVNMQKDLMALGVPPEVMTLDYAGLSTFDTLVRAREVFGVQRALLVSQSWHLPRALFIADVLGLHVEGCSAYGPTLHWTHFQWWREVLARLATLGDLFIWQRAPRFLGPHVDLPDEVISPAD</sequence>
<keyword evidence="1" id="KW-0812">Transmembrane</keyword>
<keyword evidence="1" id="KW-0472">Membrane</keyword>
<proteinExistence type="predicted"/>
<dbReference type="EMBL" id="MDTQ01000001">
    <property type="protein sequence ID" value="ODC04194.1"/>
    <property type="molecule type" value="Genomic_DNA"/>
</dbReference>
<dbReference type="Proteomes" id="UP000094291">
    <property type="component" value="Unassembled WGS sequence"/>
</dbReference>
<evidence type="ECO:0000313" key="3">
    <source>
        <dbReference type="EMBL" id="ODC04194.1"/>
    </source>
</evidence>
<keyword evidence="1" id="KW-1133">Transmembrane helix</keyword>
<organism evidence="3 4">
    <name type="scientific">Terasakiispira papahanaumokuakeensis</name>
    <dbReference type="NCBI Taxonomy" id="197479"/>
    <lineage>
        <taxon>Bacteria</taxon>
        <taxon>Pseudomonadati</taxon>
        <taxon>Pseudomonadota</taxon>
        <taxon>Gammaproteobacteria</taxon>
        <taxon>Oceanospirillales</taxon>
        <taxon>Terasakiispira</taxon>
    </lineage>
</organism>
<gene>
    <name evidence="3" type="ORF">BFW38_12300</name>
</gene>
<dbReference type="PANTHER" id="PTHR30336">
    <property type="entry name" value="INNER MEMBRANE PROTEIN, PROBABLE PERMEASE"/>
    <property type="match status" value="1"/>
</dbReference>
<reference evidence="3 4" key="1">
    <citation type="submission" date="2016-08" db="EMBL/GenBank/DDBJ databases">
        <authorList>
            <person name="Seilhamer J.J."/>
        </authorList>
    </citation>
    <scope>NUCLEOTIDE SEQUENCE [LARGE SCALE GENOMIC DNA]</scope>
    <source>
        <strain evidence="3 4">PH27A</strain>
    </source>
</reference>
<dbReference type="InterPro" id="IPR051599">
    <property type="entry name" value="Cell_Envelope_Assoc"/>
</dbReference>
<name>A0A1E2VB49_9GAMM</name>
<evidence type="ECO:0000256" key="1">
    <source>
        <dbReference type="SAM" id="Phobius"/>
    </source>
</evidence>
<dbReference type="CDD" id="cd06259">
    <property type="entry name" value="YdcF-like"/>
    <property type="match status" value="1"/>
</dbReference>
<evidence type="ECO:0000259" key="2">
    <source>
        <dbReference type="Pfam" id="PF02698"/>
    </source>
</evidence>
<comment type="caution">
    <text evidence="3">The sequence shown here is derived from an EMBL/GenBank/DDBJ whole genome shotgun (WGS) entry which is preliminary data.</text>
</comment>